<dbReference type="EMBL" id="JAMKPW020000038">
    <property type="protein sequence ID" value="KAK8200642.1"/>
    <property type="molecule type" value="Genomic_DNA"/>
</dbReference>
<accession>A0ACC3S6M2</accession>
<protein>
    <submittedName>
        <fullName evidence="1">Uncharacterized protein</fullName>
    </submittedName>
</protein>
<name>A0ACC3S6M2_9PEZI</name>
<gene>
    <name evidence="1" type="ORF">M8818_005957</name>
</gene>
<keyword evidence="2" id="KW-1185">Reference proteome</keyword>
<reference evidence="1" key="1">
    <citation type="submission" date="2024-02" db="EMBL/GenBank/DDBJ databases">
        <title>Metagenome Assembled Genome of Zalaria obscura JY119.</title>
        <authorList>
            <person name="Vighnesh L."/>
            <person name="Jagadeeshwari U."/>
            <person name="Venkata Ramana C."/>
            <person name="Sasikala C."/>
        </authorList>
    </citation>
    <scope>NUCLEOTIDE SEQUENCE</scope>
    <source>
        <strain evidence="1">JY119</strain>
    </source>
</reference>
<evidence type="ECO:0000313" key="1">
    <source>
        <dbReference type="EMBL" id="KAK8200642.1"/>
    </source>
</evidence>
<dbReference type="Proteomes" id="UP001320706">
    <property type="component" value="Unassembled WGS sequence"/>
</dbReference>
<evidence type="ECO:0000313" key="2">
    <source>
        <dbReference type="Proteomes" id="UP001320706"/>
    </source>
</evidence>
<sequence>MRFTLHLLLLAFLAALAYAGAAQKAIVVSYPSDTPDSVLEQAKAAIKEAGGVITHEYSLIKAFAANAPAKVIQSVQAWGVDHNIIVEEDQVVNANSA</sequence>
<proteinExistence type="predicted"/>
<organism evidence="1 2">
    <name type="scientific">Zalaria obscura</name>
    <dbReference type="NCBI Taxonomy" id="2024903"/>
    <lineage>
        <taxon>Eukaryota</taxon>
        <taxon>Fungi</taxon>
        <taxon>Dikarya</taxon>
        <taxon>Ascomycota</taxon>
        <taxon>Pezizomycotina</taxon>
        <taxon>Dothideomycetes</taxon>
        <taxon>Dothideomycetidae</taxon>
        <taxon>Dothideales</taxon>
        <taxon>Zalariaceae</taxon>
        <taxon>Zalaria</taxon>
    </lineage>
</organism>
<comment type="caution">
    <text evidence="1">The sequence shown here is derived from an EMBL/GenBank/DDBJ whole genome shotgun (WGS) entry which is preliminary data.</text>
</comment>